<dbReference type="InterPro" id="IPR046341">
    <property type="entry name" value="SET_dom_sf"/>
</dbReference>
<dbReference type="InterPro" id="IPR048360">
    <property type="entry name" value="Ezh2_CXC_fung"/>
</dbReference>
<organism evidence="9 10">
    <name type="scientific">[Torrubiella] hemipterigena</name>
    <dbReference type="NCBI Taxonomy" id="1531966"/>
    <lineage>
        <taxon>Eukaryota</taxon>
        <taxon>Fungi</taxon>
        <taxon>Dikarya</taxon>
        <taxon>Ascomycota</taxon>
        <taxon>Pezizomycotina</taxon>
        <taxon>Sordariomycetes</taxon>
        <taxon>Hypocreomycetidae</taxon>
        <taxon>Hypocreales</taxon>
        <taxon>Clavicipitaceae</taxon>
        <taxon>Clavicipitaceae incertae sedis</taxon>
        <taxon>'Torrubiella' clade</taxon>
    </lineage>
</organism>
<accession>A0A0A1TFM3</accession>
<dbReference type="Proteomes" id="UP000039046">
    <property type="component" value="Unassembled WGS sequence"/>
</dbReference>
<dbReference type="EMBL" id="CDHN01000002">
    <property type="protein sequence ID" value="CEJ88878.1"/>
    <property type="molecule type" value="Genomic_DNA"/>
</dbReference>
<evidence type="ECO:0000256" key="3">
    <source>
        <dbReference type="ARBA" id="ARBA00022691"/>
    </source>
</evidence>
<reference evidence="9 10" key="1">
    <citation type="journal article" date="2015" name="Genome Announc.">
        <title>Draft Genome Sequence and Gene Annotation of the Entomopathogenic Fungus Verticillium hemipterigenum.</title>
        <authorList>
            <person name="Horn F."/>
            <person name="Habel A."/>
            <person name="Scharf D.H."/>
            <person name="Dworschak J."/>
            <person name="Brakhage A.A."/>
            <person name="Guthke R."/>
            <person name="Hertweck C."/>
            <person name="Linde J."/>
        </authorList>
    </citation>
    <scope>NUCLEOTIDE SEQUENCE [LARGE SCALE GENOMIC DNA]</scope>
</reference>
<feature type="compositionally biased region" description="Basic and acidic residues" evidence="6">
    <location>
        <begin position="480"/>
        <end position="489"/>
    </location>
</feature>
<feature type="compositionally biased region" description="Low complexity" evidence="6">
    <location>
        <begin position="502"/>
        <end position="513"/>
    </location>
</feature>
<dbReference type="PANTHER" id="PTHR45747:SF4">
    <property type="entry name" value="HISTONE-LYSINE N-METHYLTRANSFERASE E(Z)"/>
    <property type="match status" value="1"/>
</dbReference>
<feature type="region of interest" description="Disordered" evidence="6">
    <location>
        <begin position="480"/>
        <end position="513"/>
    </location>
</feature>
<feature type="region of interest" description="Disordered" evidence="6">
    <location>
        <begin position="879"/>
        <end position="1101"/>
    </location>
</feature>
<dbReference type="InterPro" id="IPR045318">
    <property type="entry name" value="EZH1/2-like"/>
</dbReference>
<evidence type="ECO:0008006" key="11">
    <source>
        <dbReference type="Google" id="ProtNLM"/>
    </source>
</evidence>
<feature type="compositionally biased region" description="Low complexity" evidence="6">
    <location>
        <begin position="888"/>
        <end position="901"/>
    </location>
</feature>
<feature type="compositionally biased region" description="Polar residues" evidence="6">
    <location>
        <begin position="939"/>
        <end position="957"/>
    </location>
</feature>
<dbReference type="OrthoDB" id="6141102at2759"/>
<evidence type="ECO:0000256" key="6">
    <source>
        <dbReference type="SAM" id="MobiDB-lite"/>
    </source>
</evidence>
<protein>
    <recommendedName>
        <fullName evidence="11">SET domain-containing protein</fullName>
    </recommendedName>
</protein>
<dbReference type="SMART" id="SM00317">
    <property type="entry name" value="SET"/>
    <property type="match status" value="1"/>
</dbReference>
<dbReference type="Pfam" id="PF18600">
    <property type="entry name" value="Ezh2_MCSS_fung"/>
    <property type="match status" value="1"/>
</dbReference>
<dbReference type="GO" id="GO:0046976">
    <property type="term" value="F:histone H3K27 methyltransferase activity"/>
    <property type="evidence" value="ECO:0007669"/>
    <property type="project" value="TreeGrafter"/>
</dbReference>
<dbReference type="PROSITE" id="PS51633">
    <property type="entry name" value="CXC"/>
    <property type="match status" value="1"/>
</dbReference>
<keyword evidence="5" id="KW-0804">Transcription</keyword>
<keyword evidence="10" id="KW-1185">Reference proteome</keyword>
<dbReference type="InterPro" id="IPR040595">
    <property type="entry name" value="EZH2_N"/>
</dbReference>
<dbReference type="Pfam" id="PF21509">
    <property type="entry name" value="Ezh2-like__CXC_fung"/>
    <property type="match status" value="1"/>
</dbReference>
<dbReference type="SUPFAM" id="SSF82199">
    <property type="entry name" value="SET domain"/>
    <property type="match status" value="1"/>
</dbReference>
<evidence type="ECO:0000313" key="10">
    <source>
        <dbReference type="Proteomes" id="UP000039046"/>
    </source>
</evidence>
<dbReference type="GO" id="GO:0032259">
    <property type="term" value="P:methylation"/>
    <property type="evidence" value="ECO:0007669"/>
    <property type="project" value="UniProtKB-KW"/>
</dbReference>
<sequence>MASRPMNGNSALPANAGRKAATADSETPDKSPLSSFPLRPLKLAIASLLNAPDRRSSSRGAATPPILPPQADYSPSAEPSVSPTEQEPEQEPEPEPESALEPEAASASESAAESEAEAEEEAESESKHPTYPKNHSVQSVAIKLAEFRKAVKRDHATVTSLALSSTIALDHRVHSGTDLFANVSTTLSKDATDDTIRMKSKQHLKQKKDQRLEHYDVTIIKTNQDRVPPYRFHHVEIKRNMLTANTSLTFSPHVRDLEDNEEAAYNKWLNKLSDSERKSGFQPLKGIEKYALMIQNERAAALLPYIDAWLKELAIPRCTKENVLKYLAKYPDPTIITHKKGATLVQQSPGRALTGTMSNAELASRVFVDAFQSVFDSNSQPSRRTKLHTVFSMDPAISTSLDGKTNAPTDSQPQAAEAAETDLNRIDASLSSFTDLGCLLCFSHSCDHGDYDLNNLKRNISIGSCYGSFSKLLRQRSHLNEAKQDKGDKSNVCGDDCYKKQSNPPSSSPSLPFSEREKSMLQSICLAEPSDPICLAAAILDRSCHDVFLQTQQMRIDFPWTKTTQSSAKSLPWYDRWKKMLLGDWQDHTNSHEHQRRDIVDPCFHDGPCRLKVCSCVDAGLLCEKLCACSVENCAYKFTGCACHSQGKTCTDRQKDRPCVCRQLNRECDPDLCGSCGVVEKAKPENLRNESLQGEGCQNCDLQRGLHKKLAMGESQLEGVGYGVFAMEDIRQDDFVIEYVGELISQDEGVRREERRGDDFGDQSSTSYVFTLLDNEGLWIDAAIYGNLSRYINHAPERGITGCNIAPTILYVNGEWRIKFTALRDIKVGEEIFFNYGKHFPNLTKKLLDPDATDIPDHLKTDLKFAAQVGEQNDGVVVKKRRGRKKAIPAALATEQAPAQASTSPPRKVSPLPERRKRKRGNGSISEREDYQPEAASGYESSNDWQSAATDDGSTPVQAGRHQRHARLAKETPTPTREDTRKTRSNNRGGARPGSGRPRKQPRVVGRPTTGTNSPSIAYSRRRTTLEANEGEGSKRSTPTTRGRLPRQAAQTESATRIEDSEDEPISNGPTSPLTGTDEESDAVPLRRRHSTRNDRRRSNM</sequence>
<keyword evidence="3" id="KW-0949">S-adenosyl-L-methionine</keyword>
<dbReference type="InterPro" id="IPR001214">
    <property type="entry name" value="SET_dom"/>
</dbReference>
<keyword evidence="4" id="KW-0805">Transcription regulation</keyword>
<feature type="compositionally biased region" description="Polar residues" evidence="6">
    <location>
        <begin position="1"/>
        <end position="12"/>
    </location>
</feature>
<dbReference type="PANTHER" id="PTHR45747">
    <property type="entry name" value="HISTONE-LYSINE N-METHYLTRANSFERASE E(Z)"/>
    <property type="match status" value="1"/>
</dbReference>
<feature type="compositionally biased region" description="Low complexity" evidence="6">
    <location>
        <begin position="101"/>
        <end position="111"/>
    </location>
</feature>
<evidence type="ECO:0000256" key="4">
    <source>
        <dbReference type="ARBA" id="ARBA00023015"/>
    </source>
</evidence>
<evidence type="ECO:0000259" key="7">
    <source>
        <dbReference type="PROSITE" id="PS50280"/>
    </source>
</evidence>
<dbReference type="Pfam" id="PF18601">
    <property type="entry name" value="EZH2_N"/>
    <property type="match status" value="1"/>
</dbReference>
<evidence type="ECO:0000256" key="5">
    <source>
        <dbReference type="ARBA" id="ARBA00023163"/>
    </source>
</evidence>
<dbReference type="PROSITE" id="PS50280">
    <property type="entry name" value="SET"/>
    <property type="match status" value="1"/>
</dbReference>
<feature type="domain" description="CXC" evidence="8">
    <location>
        <begin position="577"/>
        <end position="693"/>
    </location>
</feature>
<evidence type="ECO:0000313" key="9">
    <source>
        <dbReference type="EMBL" id="CEJ88878.1"/>
    </source>
</evidence>
<dbReference type="AlphaFoldDB" id="A0A0A1TFM3"/>
<dbReference type="Pfam" id="PF00856">
    <property type="entry name" value="SET"/>
    <property type="match status" value="1"/>
</dbReference>
<dbReference type="InterPro" id="IPR026489">
    <property type="entry name" value="CXC_dom"/>
</dbReference>
<feature type="domain" description="SET" evidence="7">
    <location>
        <begin position="708"/>
        <end position="837"/>
    </location>
</feature>
<feature type="compositionally biased region" description="Low complexity" evidence="6">
    <location>
        <begin position="986"/>
        <end position="996"/>
    </location>
</feature>
<keyword evidence="1" id="KW-0489">Methyltransferase</keyword>
<keyword evidence="2" id="KW-0808">Transferase</keyword>
<dbReference type="STRING" id="1531966.A0A0A1TFM3"/>
<feature type="compositionally biased region" description="Basic and acidic residues" evidence="6">
    <location>
        <begin position="1092"/>
        <end position="1101"/>
    </location>
</feature>
<name>A0A0A1TFM3_9HYPO</name>
<dbReference type="HOGENOM" id="CLU_004089_2_0_1"/>
<dbReference type="GO" id="GO:0003682">
    <property type="term" value="F:chromatin binding"/>
    <property type="evidence" value="ECO:0007669"/>
    <property type="project" value="TreeGrafter"/>
</dbReference>
<feature type="compositionally biased region" description="Acidic residues" evidence="6">
    <location>
        <begin position="86"/>
        <end position="100"/>
    </location>
</feature>
<feature type="region of interest" description="Disordered" evidence="6">
    <location>
        <begin position="1"/>
        <end position="135"/>
    </location>
</feature>
<evidence type="ECO:0000256" key="1">
    <source>
        <dbReference type="ARBA" id="ARBA00022603"/>
    </source>
</evidence>
<evidence type="ECO:0000259" key="8">
    <source>
        <dbReference type="PROSITE" id="PS51633"/>
    </source>
</evidence>
<evidence type="ECO:0000256" key="2">
    <source>
        <dbReference type="ARBA" id="ARBA00022679"/>
    </source>
</evidence>
<dbReference type="Gene3D" id="2.170.270.10">
    <property type="entry name" value="SET domain"/>
    <property type="match status" value="1"/>
</dbReference>
<dbReference type="GO" id="GO:0031507">
    <property type="term" value="P:heterochromatin formation"/>
    <property type="evidence" value="ECO:0007669"/>
    <property type="project" value="TreeGrafter"/>
</dbReference>
<feature type="compositionally biased region" description="Acidic residues" evidence="6">
    <location>
        <begin position="112"/>
        <end position="123"/>
    </location>
</feature>
<gene>
    <name evidence="9" type="ORF">VHEMI04902</name>
</gene>
<dbReference type="InterPro" id="IPR040968">
    <property type="entry name" value="EZH2_MCSS_fung"/>
</dbReference>
<dbReference type="GO" id="GO:0005634">
    <property type="term" value="C:nucleus"/>
    <property type="evidence" value="ECO:0007669"/>
    <property type="project" value="TreeGrafter"/>
</dbReference>
<proteinExistence type="predicted"/>